<dbReference type="InterPro" id="IPR007110">
    <property type="entry name" value="Ig-like_dom"/>
</dbReference>
<dbReference type="Gene3D" id="2.60.40.10">
    <property type="entry name" value="Immunoglobulins"/>
    <property type="match status" value="1"/>
</dbReference>
<reference evidence="4" key="1">
    <citation type="submission" date="2025-08" db="UniProtKB">
        <authorList>
            <consortium name="Ensembl"/>
        </authorList>
    </citation>
    <scope>IDENTIFICATION</scope>
</reference>
<organism evidence="4 5">
    <name type="scientific">Seriola lalandi dorsalis</name>
    <dbReference type="NCBI Taxonomy" id="1841481"/>
    <lineage>
        <taxon>Eukaryota</taxon>
        <taxon>Metazoa</taxon>
        <taxon>Chordata</taxon>
        <taxon>Craniata</taxon>
        <taxon>Vertebrata</taxon>
        <taxon>Euteleostomi</taxon>
        <taxon>Actinopterygii</taxon>
        <taxon>Neopterygii</taxon>
        <taxon>Teleostei</taxon>
        <taxon>Neoteleostei</taxon>
        <taxon>Acanthomorphata</taxon>
        <taxon>Carangaria</taxon>
        <taxon>Carangiformes</taxon>
        <taxon>Carangidae</taxon>
        <taxon>Seriola</taxon>
    </lineage>
</organism>
<dbReference type="InterPro" id="IPR003599">
    <property type="entry name" value="Ig_sub"/>
</dbReference>
<feature type="compositionally biased region" description="Pro residues" evidence="1">
    <location>
        <begin position="188"/>
        <end position="197"/>
    </location>
</feature>
<dbReference type="KEGG" id="slal:111656448"/>
<dbReference type="InterPro" id="IPR013783">
    <property type="entry name" value="Ig-like_fold"/>
</dbReference>
<dbReference type="PROSITE" id="PS50835">
    <property type="entry name" value="IG_LIKE"/>
    <property type="match status" value="1"/>
</dbReference>
<keyword evidence="5" id="KW-1185">Reference proteome</keyword>
<evidence type="ECO:0000313" key="5">
    <source>
        <dbReference type="Proteomes" id="UP000261360"/>
    </source>
</evidence>
<feature type="region of interest" description="Disordered" evidence="1">
    <location>
        <begin position="184"/>
        <end position="218"/>
    </location>
</feature>
<dbReference type="RefSeq" id="XP_023263924.1">
    <property type="nucleotide sequence ID" value="XM_023408156.1"/>
</dbReference>
<keyword evidence="2" id="KW-0732">Signal</keyword>
<feature type="chain" id="PRO_5017411990" evidence="2">
    <location>
        <begin position="22"/>
        <end position="251"/>
    </location>
</feature>
<dbReference type="STRING" id="1841481.ENSSLDP00000025579"/>
<name>A0A3B4YS72_SERLL</name>
<accession>A0A3B4YS72</accession>
<proteinExistence type="predicted"/>
<dbReference type="InterPro" id="IPR036179">
    <property type="entry name" value="Ig-like_dom_sf"/>
</dbReference>
<dbReference type="GeneID" id="111656448"/>
<protein>
    <submittedName>
        <fullName evidence="4">Uncharacterized LOC111656448</fullName>
    </submittedName>
</protein>
<sequence length="251" mass="28030">MHDSLLSVISCLCILLTGLHAEECSHGVLAKRDIFYVAEGGSQSLSCVVQHCGQNWTGNWMWKNSTHKTFNIIKDSDRHYLTNEELSANETRLVLNLLRVSHLDEGSYRCTVVWGQGNTDMGHLTYLNITAAVPSQRNSWHRVLVCAGALLCLPLIMGLARCLSSEDKSRPFSRSQFTHAAVYRQQPDPAPQPPPRCRLPQKRSTSSQKASPMSPQKTEVVYADISKDALRQPVATREPAQSTVYSFVKFS</sequence>
<reference evidence="4" key="2">
    <citation type="submission" date="2025-09" db="UniProtKB">
        <authorList>
            <consortium name="Ensembl"/>
        </authorList>
    </citation>
    <scope>IDENTIFICATION</scope>
</reference>
<evidence type="ECO:0000256" key="2">
    <source>
        <dbReference type="SAM" id="SignalP"/>
    </source>
</evidence>
<dbReference type="SUPFAM" id="SSF48726">
    <property type="entry name" value="Immunoglobulin"/>
    <property type="match status" value="1"/>
</dbReference>
<dbReference type="OrthoDB" id="8950231at2759"/>
<evidence type="ECO:0000256" key="1">
    <source>
        <dbReference type="SAM" id="MobiDB-lite"/>
    </source>
</evidence>
<feature type="compositionally biased region" description="Polar residues" evidence="1">
    <location>
        <begin position="204"/>
        <end position="217"/>
    </location>
</feature>
<dbReference type="Proteomes" id="UP000261360">
    <property type="component" value="Unplaced"/>
</dbReference>
<dbReference type="AlphaFoldDB" id="A0A3B4YS72"/>
<dbReference type="GeneTree" id="ENSGT00990000203761"/>
<evidence type="ECO:0000259" key="3">
    <source>
        <dbReference type="PROSITE" id="PS50835"/>
    </source>
</evidence>
<dbReference type="SMART" id="SM00409">
    <property type="entry name" value="IG"/>
    <property type="match status" value="1"/>
</dbReference>
<feature type="signal peptide" evidence="2">
    <location>
        <begin position="1"/>
        <end position="21"/>
    </location>
</feature>
<dbReference type="Ensembl" id="ENSSLDT00000026372.1">
    <property type="protein sequence ID" value="ENSSLDP00000025579.1"/>
    <property type="gene ID" value="ENSSLDG00000019898.1"/>
</dbReference>
<feature type="domain" description="Ig-like" evidence="3">
    <location>
        <begin position="37"/>
        <end position="112"/>
    </location>
</feature>
<evidence type="ECO:0000313" key="4">
    <source>
        <dbReference type="Ensembl" id="ENSSLDP00000025579.1"/>
    </source>
</evidence>